<evidence type="ECO:0000259" key="1">
    <source>
        <dbReference type="Pfam" id="PF00483"/>
    </source>
</evidence>
<dbReference type="EMBL" id="UINC01004629">
    <property type="protein sequence ID" value="SVA15736.1"/>
    <property type="molecule type" value="Genomic_DNA"/>
</dbReference>
<sequence>MKNITLLVMAAGMGSRYGGLKQLDEVGPSGETIIDYSVYDAITAGFTKVVFIIRRDFEQEFKSKITDKFNDKIQVEFAFQDIEDLPNGFSCPGGREKPWGTGHAILSAAKLIDGPFNAINADDYYGRESFKTIANFYARESNAFTLVAFRLENTLSIFGSVTRGLCEVKNDRLVTVIETDDLRKTNSGITSDRDIDLNGSEPVSMNMWGFTPVIFDYLQEMFVDFLAQQGDELKSEFLIPSVINDLIQSGKEIVHVLYSNAPWFGVTYKEDKPYVVDQIQKLINDDFYPRKLFG</sequence>
<evidence type="ECO:0000313" key="2">
    <source>
        <dbReference type="EMBL" id="SVA15736.1"/>
    </source>
</evidence>
<organism evidence="2">
    <name type="scientific">marine metagenome</name>
    <dbReference type="NCBI Taxonomy" id="408172"/>
    <lineage>
        <taxon>unclassified sequences</taxon>
        <taxon>metagenomes</taxon>
        <taxon>ecological metagenomes</taxon>
    </lineage>
</organism>
<dbReference type="AlphaFoldDB" id="A0A381TI00"/>
<name>A0A381TI00_9ZZZZ</name>
<dbReference type="InterPro" id="IPR029044">
    <property type="entry name" value="Nucleotide-diphossugar_trans"/>
</dbReference>
<gene>
    <name evidence="2" type="ORF">METZ01_LOCUS68590</name>
</gene>
<proteinExistence type="predicted"/>
<dbReference type="SUPFAM" id="SSF53448">
    <property type="entry name" value="Nucleotide-diphospho-sugar transferases"/>
    <property type="match status" value="1"/>
</dbReference>
<dbReference type="InterPro" id="IPR005835">
    <property type="entry name" value="NTP_transferase_dom"/>
</dbReference>
<accession>A0A381TI00</accession>
<reference evidence="2" key="1">
    <citation type="submission" date="2018-05" db="EMBL/GenBank/DDBJ databases">
        <authorList>
            <person name="Lanie J.A."/>
            <person name="Ng W.-L."/>
            <person name="Kazmierczak K.M."/>
            <person name="Andrzejewski T.M."/>
            <person name="Davidsen T.M."/>
            <person name="Wayne K.J."/>
            <person name="Tettelin H."/>
            <person name="Glass J.I."/>
            <person name="Rusch D."/>
            <person name="Podicherti R."/>
            <person name="Tsui H.-C.T."/>
            <person name="Winkler M.E."/>
        </authorList>
    </citation>
    <scope>NUCLEOTIDE SEQUENCE</scope>
</reference>
<protein>
    <recommendedName>
        <fullName evidence="1">Nucleotidyl transferase domain-containing protein</fullName>
    </recommendedName>
</protein>
<dbReference type="Gene3D" id="3.90.550.10">
    <property type="entry name" value="Spore Coat Polysaccharide Biosynthesis Protein SpsA, Chain A"/>
    <property type="match status" value="1"/>
</dbReference>
<feature type="domain" description="Nucleotidyl transferase" evidence="1">
    <location>
        <begin position="8"/>
        <end position="235"/>
    </location>
</feature>
<dbReference type="Pfam" id="PF00483">
    <property type="entry name" value="NTP_transferase"/>
    <property type="match status" value="1"/>
</dbReference>